<dbReference type="PATRIC" id="fig|1121448.10.peg.2548"/>
<dbReference type="STRING" id="1121448.DGI_2598"/>
<dbReference type="eggNOG" id="COG0745">
    <property type="taxonomic scope" value="Bacteria"/>
</dbReference>
<reference evidence="4" key="2">
    <citation type="submission" date="2013-07" db="EMBL/GenBank/DDBJ databases">
        <authorList>
            <person name="Morais-Silva F.O."/>
            <person name="Rezende A.M."/>
            <person name="Pimentel C."/>
            <person name="Resende D.M."/>
            <person name="Santos C.I."/>
            <person name="Clemente C."/>
            <person name="de Oliveira L.M."/>
            <person name="da Silva S.M."/>
            <person name="Costa D.A."/>
            <person name="Varela-Raposo A."/>
            <person name="Horacio E.C.A."/>
            <person name="Matos M."/>
            <person name="Flores O."/>
            <person name="Ruiz J.C."/>
            <person name="Rodrigues-Pousada C."/>
        </authorList>
    </citation>
    <scope>NUCLEOTIDE SEQUENCE [LARGE SCALE GENOMIC DNA]</scope>
    <source>
        <strain evidence="4">ATCC 19364 / DSM 1382 / NCIMB 9332 / VKM B-1759</strain>
    </source>
</reference>
<organism evidence="3 4">
    <name type="scientific">Megalodesulfovibrio gigas (strain ATCC 19364 / DSM 1382 / NCIMB 9332 / VKM B-1759)</name>
    <name type="common">Desulfovibrio gigas</name>
    <dbReference type="NCBI Taxonomy" id="1121448"/>
    <lineage>
        <taxon>Bacteria</taxon>
        <taxon>Pseudomonadati</taxon>
        <taxon>Thermodesulfobacteriota</taxon>
        <taxon>Desulfovibrionia</taxon>
        <taxon>Desulfovibrionales</taxon>
        <taxon>Desulfovibrionaceae</taxon>
        <taxon>Megalodesulfovibrio</taxon>
    </lineage>
</organism>
<dbReference type="OrthoDB" id="9803649at2"/>
<gene>
    <name evidence="3" type="ORF">DGI_2598</name>
</gene>
<dbReference type="CDD" id="cd17546">
    <property type="entry name" value="REC_hyHK_CKI1_RcsC-like"/>
    <property type="match status" value="1"/>
</dbReference>
<dbReference type="PANTHER" id="PTHR43228:SF1">
    <property type="entry name" value="TWO-COMPONENT RESPONSE REGULATOR ARR22"/>
    <property type="match status" value="1"/>
</dbReference>
<dbReference type="InterPro" id="IPR052048">
    <property type="entry name" value="ST_Response_Regulator"/>
</dbReference>
<dbReference type="Pfam" id="PF00072">
    <property type="entry name" value="Response_reg"/>
    <property type="match status" value="1"/>
</dbReference>
<dbReference type="AlphaFoldDB" id="T2GDS4"/>
<dbReference type="Gene3D" id="3.40.50.2300">
    <property type="match status" value="1"/>
</dbReference>
<dbReference type="PANTHER" id="PTHR43228">
    <property type="entry name" value="TWO-COMPONENT RESPONSE REGULATOR"/>
    <property type="match status" value="1"/>
</dbReference>
<dbReference type="PROSITE" id="PS50110">
    <property type="entry name" value="RESPONSE_REGULATORY"/>
    <property type="match status" value="1"/>
</dbReference>
<name>T2GDS4_MEGG1</name>
<keyword evidence="1" id="KW-0597">Phosphoprotein</keyword>
<evidence type="ECO:0000259" key="2">
    <source>
        <dbReference type="PROSITE" id="PS50110"/>
    </source>
</evidence>
<dbReference type="SUPFAM" id="SSF52172">
    <property type="entry name" value="CheY-like"/>
    <property type="match status" value="1"/>
</dbReference>
<accession>T2GDS4</accession>
<evidence type="ECO:0000313" key="3">
    <source>
        <dbReference type="EMBL" id="AGW14329.1"/>
    </source>
</evidence>
<dbReference type="EMBL" id="CP006585">
    <property type="protein sequence ID" value="AGW14329.1"/>
    <property type="molecule type" value="Genomic_DNA"/>
</dbReference>
<dbReference type="SMART" id="SM00448">
    <property type="entry name" value="REC"/>
    <property type="match status" value="1"/>
</dbReference>
<reference evidence="3 4" key="1">
    <citation type="journal article" date="2013" name="J. Bacteriol.">
        <title>Roles of HynAB and Ech, the only two hydrogenases found in the model sulfate reducer Desulfovibrio gigas.</title>
        <authorList>
            <person name="Morais-Silva F.O."/>
            <person name="Santos C.I."/>
            <person name="Rodrigues R."/>
            <person name="Pereira I.A."/>
            <person name="Rodrigues-Pousada C."/>
        </authorList>
    </citation>
    <scope>NUCLEOTIDE SEQUENCE [LARGE SCALE GENOMIC DNA]</scope>
    <source>
        <strain evidence="4">ATCC 19364 / DSM 1382 / NCIMB 9332 / VKM B-1759</strain>
    </source>
</reference>
<dbReference type="HOGENOM" id="CLU_000445_69_12_7"/>
<proteinExistence type="predicted"/>
<dbReference type="InterPro" id="IPR001789">
    <property type="entry name" value="Sig_transdc_resp-reg_receiver"/>
</dbReference>
<dbReference type="Proteomes" id="UP000016587">
    <property type="component" value="Chromosome"/>
</dbReference>
<sequence>MNILIVEDSAGQRAVLHDLFAAHGRCTEAEDGPTALVLFEQALEAGAPFALVVMDVLMPGMDGHAALMRIKELEQQHGVPEGCGARCIMVSCLQTTASIMRAQYEAGADAYLVKPVSPALVSELLCSLELSPNPLGEEFNAPA</sequence>
<dbReference type="KEGG" id="dgg:DGI_2598"/>
<keyword evidence="4" id="KW-1185">Reference proteome</keyword>
<protein>
    <submittedName>
        <fullName evidence="3">Putative response regulator receiver protein</fullName>
    </submittedName>
</protein>
<dbReference type="RefSeq" id="WP_021761332.1">
    <property type="nucleotide sequence ID" value="NC_022444.1"/>
</dbReference>
<feature type="modified residue" description="4-aspartylphosphate" evidence="1">
    <location>
        <position position="55"/>
    </location>
</feature>
<evidence type="ECO:0000256" key="1">
    <source>
        <dbReference type="PROSITE-ProRule" id="PRU00169"/>
    </source>
</evidence>
<evidence type="ECO:0000313" key="4">
    <source>
        <dbReference type="Proteomes" id="UP000016587"/>
    </source>
</evidence>
<dbReference type="InterPro" id="IPR011006">
    <property type="entry name" value="CheY-like_superfamily"/>
</dbReference>
<feature type="domain" description="Response regulatory" evidence="2">
    <location>
        <begin position="2"/>
        <end position="129"/>
    </location>
</feature>
<dbReference type="GO" id="GO:0000160">
    <property type="term" value="P:phosphorelay signal transduction system"/>
    <property type="evidence" value="ECO:0007669"/>
    <property type="project" value="InterPro"/>
</dbReference>